<dbReference type="RefSeq" id="WP_328336712.1">
    <property type="nucleotide sequence ID" value="NZ_CP107906.1"/>
</dbReference>
<proteinExistence type="predicted"/>
<keyword evidence="2" id="KW-1185">Reference proteome</keyword>
<evidence type="ECO:0000313" key="1">
    <source>
        <dbReference type="EMBL" id="WUG92290.1"/>
    </source>
</evidence>
<protein>
    <submittedName>
        <fullName evidence="1">Uncharacterized protein</fullName>
    </submittedName>
</protein>
<dbReference type="Proteomes" id="UP001341259">
    <property type="component" value="Chromosome"/>
</dbReference>
<sequence length="64" mass="7653">MTRISALFRERLRTAHYSVTYQCGPRFECVKHRGRKAEWFMDGVPVSENFAKTWMQNLDTERRG</sequence>
<dbReference type="EMBL" id="CP107906">
    <property type="protein sequence ID" value="WUG92290.1"/>
    <property type="molecule type" value="Genomic_DNA"/>
</dbReference>
<organism evidence="1 2">
    <name type="scientific">Streptomyces violaceus</name>
    <name type="common">Streptomyces venezuelae</name>
    <dbReference type="NCBI Taxonomy" id="1936"/>
    <lineage>
        <taxon>Bacteria</taxon>
        <taxon>Bacillati</taxon>
        <taxon>Actinomycetota</taxon>
        <taxon>Actinomycetes</taxon>
        <taxon>Kitasatosporales</taxon>
        <taxon>Streptomycetaceae</taxon>
        <taxon>Streptomyces</taxon>
    </lineage>
</organism>
<accession>A0ABZ1NLK9</accession>
<evidence type="ECO:0000313" key="2">
    <source>
        <dbReference type="Proteomes" id="UP001341259"/>
    </source>
</evidence>
<name>A0ABZ1NLK9_STRVL</name>
<reference evidence="1 2" key="1">
    <citation type="submission" date="2022-10" db="EMBL/GenBank/DDBJ databases">
        <title>The complete genomes of actinobacterial strains from the NBC collection.</title>
        <authorList>
            <person name="Joergensen T.S."/>
            <person name="Alvarez Arevalo M."/>
            <person name="Sterndorff E.B."/>
            <person name="Faurdal D."/>
            <person name="Vuksanovic O."/>
            <person name="Mourched A.-S."/>
            <person name="Charusanti P."/>
            <person name="Shaw S."/>
            <person name="Blin K."/>
            <person name="Weber T."/>
        </authorList>
    </citation>
    <scope>NUCLEOTIDE SEQUENCE [LARGE SCALE GENOMIC DNA]</scope>
    <source>
        <strain evidence="1 2">NBC_00456</strain>
    </source>
</reference>
<gene>
    <name evidence="1" type="ORF">OHB29_04235</name>
</gene>